<feature type="transmembrane region" description="Helical" evidence="1">
    <location>
        <begin position="34"/>
        <end position="55"/>
    </location>
</feature>
<reference evidence="2 3" key="1">
    <citation type="submission" date="2018-05" db="EMBL/GenBank/DDBJ databases">
        <title>Integrated omic analyses show evidence that a Ca. Accumulibacter phosphatis strain performs denitrification under micro-aerobic conditions.</title>
        <authorList>
            <person name="Camejo P.Y."/>
            <person name="Katherine M.D."/>
            <person name="Daniel N.R."/>
        </authorList>
    </citation>
    <scope>NUCLEOTIDE SEQUENCE [LARGE SCALE GENOMIC DNA]</scope>
    <source>
        <strain evidence="2">UW-LDO-IC</strain>
    </source>
</reference>
<comment type="caution">
    <text evidence="2">The sequence shown here is derived from an EMBL/GenBank/DDBJ whole genome shotgun (WGS) entry which is preliminary data.</text>
</comment>
<evidence type="ECO:0008006" key="4">
    <source>
        <dbReference type="Google" id="ProtNLM"/>
    </source>
</evidence>
<keyword evidence="1" id="KW-0472">Membrane</keyword>
<sequence>MSSNPFRQDDVPNATAANQQAQVGPLVWRPWIRALGWLSSFFYVAICAAVVWEVIDRAELHLGLVFVRAAWIWLAALLCAGLLLVFDLWVQVLGHTYANYSGRLVAAICALATLVFLVVTAAYLWTVRWPLQLAWTFFEPIGLAIVQSGSGSSFEWPPWLSWLVLPPLLAFAVRTVMFETRYVVRQIADGIGLLGFWRAVRGALLMFVLRHRLPRRDLFMLSPIFSPMPFVALAAFLFTVIEITIIKWTLPPLVLLWAVLHGIGLLAPPLWLYLGQSDFDSFASFYSLRAAWRKNGLTLLNRLGCDGARFYAAWRKTLRLGSLFYDPSVPRAWSLRTRDDMWESTVLLLMDFVPVVIVDVRGESDIVREELEWLQDRGRKAKAWYIAAGDDEVAPAERVAVSRRYPLVEDTRLVTVTMLASGGWARTGISVPPARPPAEVPLTNSFDRK</sequence>
<proteinExistence type="predicted"/>
<dbReference type="EMBL" id="QPGA01000109">
    <property type="protein sequence ID" value="RDE48717.1"/>
    <property type="molecule type" value="Genomic_DNA"/>
</dbReference>
<feature type="transmembrane region" description="Helical" evidence="1">
    <location>
        <begin position="70"/>
        <end position="92"/>
    </location>
</feature>
<protein>
    <recommendedName>
        <fullName evidence="4">Transmembrane protein</fullName>
    </recommendedName>
</protein>
<keyword evidence="1" id="KW-0812">Transmembrane</keyword>
<feature type="transmembrane region" description="Helical" evidence="1">
    <location>
        <begin position="159"/>
        <end position="178"/>
    </location>
</feature>
<evidence type="ECO:0000256" key="1">
    <source>
        <dbReference type="SAM" id="Phobius"/>
    </source>
</evidence>
<dbReference type="AlphaFoldDB" id="A0A369XKD4"/>
<evidence type="ECO:0000313" key="3">
    <source>
        <dbReference type="Proteomes" id="UP000253831"/>
    </source>
</evidence>
<feature type="transmembrane region" description="Helical" evidence="1">
    <location>
        <begin position="104"/>
        <end position="125"/>
    </location>
</feature>
<name>A0A369XKD4_9PROT</name>
<evidence type="ECO:0000313" key="2">
    <source>
        <dbReference type="EMBL" id="RDE48717.1"/>
    </source>
</evidence>
<gene>
    <name evidence="2" type="ORF">DVS81_20595</name>
</gene>
<feature type="transmembrane region" description="Helical" evidence="1">
    <location>
        <begin position="253"/>
        <end position="274"/>
    </location>
</feature>
<feature type="transmembrane region" description="Helical" evidence="1">
    <location>
        <begin position="190"/>
        <end position="209"/>
    </location>
</feature>
<dbReference type="Proteomes" id="UP000253831">
    <property type="component" value="Unassembled WGS sequence"/>
</dbReference>
<keyword evidence="1" id="KW-1133">Transmembrane helix</keyword>
<accession>A0A369XKD4</accession>
<feature type="transmembrane region" description="Helical" evidence="1">
    <location>
        <begin position="221"/>
        <end position="241"/>
    </location>
</feature>
<organism evidence="2 3">
    <name type="scientific">Candidatus Accumulibacter meliphilus</name>
    <dbReference type="NCBI Taxonomy" id="2211374"/>
    <lineage>
        <taxon>Bacteria</taxon>
        <taxon>Pseudomonadati</taxon>
        <taxon>Pseudomonadota</taxon>
        <taxon>Betaproteobacteria</taxon>
        <taxon>Candidatus Accumulibacter</taxon>
    </lineage>
</organism>